<keyword evidence="3" id="KW-1185">Reference proteome</keyword>
<keyword evidence="1" id="KW-0472">Membrane</keyword>
<evidence type="ECO:0000313" key="3">
    <source>
        <dbReference type="Proteomes" id="UP001352852"/>
    </source>
</evidence>
<accession>A0ABU7CS12</accession>
<feature type="non-terminal residue" evidence="2">
    <location>
        <position position="1"/>
    </location>
</feature>
<name>A0ABU7CS12_9TELE</name>
<reference evidence="2 3" key="1">
    <citation type="submission" date="2021-06" db="EMBL/GenBank/DDBJ databases">
        <authorList>
            <person name="Palmer J.M."/>
        </authorList>
    </citation>
    <scope>NUCLEOTIDE SEQUENCE [LARGE SCALE GENOMIC DNA]</scope>
    <source>
        <strain evidence="2 3">CL_MEX2019</strain>
        <tissue evidence="2">Muscle</tissue>
    </source>
</reference>
<keyword evidence="1" id="KW-1133">Transmembrane helix</keyword>
<feature type="non-terminal residue" evidence="2">
    <location>
        <position position="84"/>
    </location>
</feature>
<evidence type="ECO:0000313" key="2">
    <source>
        <dbReference type="EMBL" id="MED6265477.1"/>
    </source>
</evidence>
<feature type="transmembrane region" description="Helical" evidence="1">
    <location>
        <begin position="55"/>
        <end position="79"/>
    </location>
</feature>
<dbReference type="EMBL" id="JAHUTJ010003047">
    <property type="protein sequence ID" value="MED6265477.1"/>
    <property type="molecule type" value="Genomic_DNA"/>
</dbReference>
<dbReference type="Proteomes" id="UP001352852">
    <property type="component" value="Unassembled WGS sequence"/>
</dbReference>
<keyword evidence="1" id="KW-0812">Transmembrane</keyword>
<evidence type="ECO:0000256" key="1">
    <source>
        <dbReference type="SAM" id="Phobius"/>
    </source>
</evidence>
<organism evidence="2 3">
    <name type="scientific">Characodon lateralis</name>
    <dbReference type="NCBI Taxonomy" id="208331"/>
    <lineage>
        <taxon>Eukaryota</taxon>
        <taxon>Metazoa</taxon>
        <taxon>Chordata</taxon>
        <taxon>Craniata</taxon>
        <taxon>Vertebrata</taxon>
        <taxon>Euteleostomi</taxon>
        <taxon>Actinopterygii</taxon>
        <taxon>Neopterygii</taxon>
        <taxon>Teleostei</taxon>
        <taxon>Neoteleostei</taxon>
        <taxon>Acanthomorphata</taxon>
        <taxon>Ovalentaria</taxon>
        <taxon>Atherinomorphae</taxon>
        <taxon>Cyprinodontiformes</taxon>
        <taxon>Goodeidae</taxon>
        <taxon>Characodon</taxon>
    </lineage>
</organism>
<gene>
    <name evidence="2" type="ORF">CHARACLAT_025891</name>
</gene>
<protein>
    <submittedName>
        <fullName evidence="2">Uncharacterized protein</fullName>
    </submittedName>
</protein>
<sequence>EEGLSDGLKLLHISPGCSAFSRLYSFPLIGLPVISPALPQCMCTHWFPLLSTGSFPLTSCLCCSVFPALTGFHLICLFVQDLFL</sequence>
<comment type="caution">
    <text evidence="2">The sequence shown here is derived from an EMBL/GenBank/DDBJ whole genome shotgun (WGS) entry which is preliminary data.</text>
</comment>
<proteinExistence type="predicted"/>